<keyword evidence="3" id="KW-1185">Reference proteome</keyword>
<organism evidence="2 3">
    <name type="scientific">Streptomyces cacaoi</name>
    <dbReference type="NCBI Taxonomy" id="1898"/>
    <lineage>
        <taxon>Bacteria</taxon>
        <taxon>Bacillati</taxon>
        <taxon>Actinomycetota</taxon>
        <taxon>Actinomycetes</taxon>
        <taxon>Kitasatosporales</taxon>
        <taxon>Streptomycetaceae</taxon>
        <taxon>Streptomyces</taxon>
    </lineage>
</organism>
<dbReference type="EMBL" id="BJMM01000012">
    <property type="protein sequence ID" value="GEB50456.1"/>
    <property type="molecule type" value="Genomic_DNA"/>
</dbReference>
<evidence type="ECO:0000256" key="1">
    <source>
        <dbReference type="SAM" id="Coils"/>
    </source>
</evidence>
<feature type="coiled-coil region" evidence="1">
    <location>
        <begin position="33"/>
        <end position="81"/>
    </location>
</feature>
<dbReference type="AlphaFoldDB" id="A0A4Y3QYC8"/>
<sequence length="82" mass="9699">MRYLSKYLSHLELLVPVLVFISVGLQKWKAGMRDAWKEEATAYKEIAERLQEEVVGLREEVRALREENVQLRDQLNRLLSDK</sequence>
<dbReference type="OrthoDB" id="4351187at2"/>
<protein>
    <submittedName>
        <fullName evidence="2">Uncharacterized protein</fullName>
    </submittedName>
</protein>
<evidence type="ECO:0000313" key="3">
    <source>
        <dbReference type="Proteomes" id="UP000319210"/>
    </source>
</evidence>
<evidence type="ECO:0000313" key="2">
    <source>
        <dbReference type="EMBL" id="GEB50456.1"/>
    </source>
</evidence>
<proteinExistence type="predicted"/>
<dbReference type="Proteomes" id="UP000319210">
    <property type="component" value="Unassembled WGS sequence"/>
</dbReference>
<keyword evidence="1" id="KW-0175">Coiled coil</keyword>
<name>A0A4Y3QYC8_STRCI</name>
<comment type="caution">
    <text evidence="2">The sequence shown here is derived from an EMBL/GenBank/DDBJ whole genome shotgun (WGS) entry which is preliminary data.</text>
</comment>
<reference evidence="2 3" key="1">
    <citation type="submission" date="2019-06" db="EMBL/GenBank/DDBJ databases">
        <title>Whole genome shotgun sequence of Streptomyces cacaoi subsp. cacaoi NBRC 12748.</title>
        <authorList>
            <person name="Hosoyama A."/>
            <person name="Uohara A."/>
            <person name="Ohji S."/>
            <person name="Ichikawa N."/>
        </authorList>
    </citation>
    <scope>NUCLEOTIDE SEQUENCE [LARGE SCALE GENOMIC DNA]</scope>
    <source>
        <strain evidence="2 3">NBRC 12748</strain>
    </source>
</reference>
<accession>A0A4Y3QYC8</accession>
<dbReference type="RefSeq" id="WP_086814180.1">
    <property type="nucleotide sequence ID" value="NZ_BJMM01000012.1"/>
</dbReference>
<gene>
    <name evidence="2" type="ORF">SCA03_30070</name>
</gene>